<protein>
    <submittedName>
        <fullName evidence="7">Hsp70 family protein</fullName>
    </submittedName>
</protein>
<dbReference type="Gene3D" id="3.90.640.10">
    <property type="entry name" value="Actin, Chain A, domain 4"/>
    <property type="match status" value="1"/>
</dbReference>
<comment type="caution">
    <text evidence="7">The sequence shown here is derived from an EMBL/GenBank/DDBJ whole genome shotgun (WGS) entry which is preliminary data.</text>
</comment>
<dbReference type="InterPro" id="IPR018181">
    <property type="entry name" value="Heat_shock_70_CS"/>
</dbReference>
<evidence type="ECO:0000256" key="3">
    <source>
        <dbReference type="ARBA" id="ARBA00022840"/>
    </source>
</evidence>
<dbReference type="Pfam" id="PF00012">
    <property type="entry name" value="HSP70"/>
    <property type="match status" value="1"/>
</dbReference>
<keyword evidence="5" id="KW-0143">Chaperone</keyword>
<organism evidence="7 8">
    <name type="scientific">Plantactinospora alkalitolerans</name>
    <dbReference type="NCBI Taxonomy" id="2789879"/>
    <lineage>
        <taxon>Bacteria</taxon>
        <taxon>Bacillati</taxon>
        <taxon>Actinomycetota</taxon>
        <taxon>Actinomycetes</taxon>
        <taxon>Micromonosporales</taxon>
        <taxon>Micromonosporaceae</taxon>
        <taxon>Plantactinospora</taxon>
    </lineage>
</organism>
<evidence type="ECO:0000256" key="4">
    <source>
        <dbReference type="ARBA" id="ARBA00023016"/>
    </source>
</evidence>
<proteinExistence type="inferred from homology"/>
<keyword evidence="6" id="KW-0472">Membrane</keyword>
<dbReference type="SUPFAM" id="SSF53067">
    <property type="entry name" value="Actin-like ATPase domain"/>
    <property type="match status" value="2"/>
</dbReference>
<evidence type="ECO:0000256" key="1">
    <source>
        <dbReference type="ARBA" id="ARBA00007381"/>
    </source>
</evidence>
<dbReference type="PROSITE" id="PS01036">
    <property type="entry name" value="HSP70_3"/>
    <property type="match status" value="1"/>
</dbReference>
<evidence type="ECO:0000313" key="7">
    <source>
        <dbReference type="EMBL" id="MBF9131790.1"/>
    </source>
</evidence>
<evidence type="ECO:0000256" key="6">
    <source>
        <dbReference type="SAM" id="Phobius"/>
    </source>
</evidence>
<evidence type="ECO:0000256" key="5">
    <source>
        <dbReference type="ARBA" id="ARBA00023186"/>
    </source>
</evidence>
<dbReference type="InterPro" id="IPR043129">
    <property type="entry name" value="ATPase_NBD"/>
</dbReference>
<dbReference type="PANTHER" id="PTHR42749">
    <property type="entry name" value="CELL SHAPE-DETERMINING PROTEIN MREB"/>
    <property type="match status" value="1"/>
</dbReference>
<dbReference type="Proteomes" id="UP000638560">
    <property type="component" value="Unassembled WGS sequence"/>
</dbReference>
<gene>
    <name evidence="7" type="ORF">I0C86_22895</name>
</gene>
<dbReference type="InterPro" id="IPR013126">
    <property type="entry name" value="Hsp_70_fam"/>
</dbReference>
<name>A0ABS0H037_9ACTN</name>
<evidence type="ECO:0000313" key="8">
    <source>
        <dbReference type="Proteomes" id="UP000638560"/>
    </source>
</evidence>
<keyword evidence="6" id="KW-0812">Transmembrane</keyword>
<dbReference type="PRINTS" id="PR00301">
    <property type="entry name" value="HEATSHOCK70"/>
</dbReference>
<evidence type="ECO:0000256" key="2">
    <source>
        <dbReference type="ARBA" id="ARBA00022741"/>
    </source>
</evidence>
<keyword evidence="4" id="KW-0346">Stress response</keyword>
<feature type="transmembrane region" description="Helical" evidence="6">
    <location>
        <begin position="419"/>
        <end position="438"/>
    </location>
</feature>
<dbReference type="RefSeq" id="WP_196203334.1">
    <property type="nucleotide sequence ID" value="NZ_JADPUN010000209.1"/>
</dbReference>
<sequence length="587" mass="62796">MASAPRLAIDFGTSHTVAVCRWREGEGRPLLFDASPLLPSAVLADAAGRLLVGRDAVRAGRTDPGSLEPYPKRRIDEGSILLGRTEVTVVEVVAAVLRRCADEAVRVAGRPIGDLVLTHPAAWGPRRREILVDAAGHAGLPRPALLAEPVAAATYFTTVLARSVRTGAAVIVYDFGAGTFDVAVLRRRPDGGWDVADSQGLADLGGLDLDGIVVERVRAAALASDVQGWRRLTQPGTEADLRNRQSLWEEARAAKEQLSRRSTAGMHLPIFERDVHVTREEFESAANATIERTVALTAATMSASGLDRGQVAGLFLVGGASRVPLVATSLHRRLGLAPTIIEQPELVVAQGALLATVIGTGRGSAVATPPDDVPVPAHPVPVPAHPARVDRAPASGQPVTPVDPPATPAVTWRRRRGTWIGAAVVLVLVAAVVVTVVIRANRQPPLSTQGLANEQVIHSPALRAFARPWLDHVTDCEQRAPDTYGGRATEYVACAGDGWEVQFRALDGQAGRDLSRDQRVEAYDGIRKEFTGERPRSGTQVRYVFGPDQRVIYWDDDDSAMVGDLTTVGDSTLDFAALLRVWQEYVG</sequence>
<reference evidence="7 8" key="1">
    <citation type="submission" date="2020-11" db="EMBL/GenBank/DDBJ databases">
        <title>A novel isolate from a Black sea contaminated sediment with potential to produce alkanes: Plantactinospora alkalitolerans sp. nov.</title>
        <authorList>
            <person name="Carro L."/>
            <person name="Veyisoglu A."/>
            <person name="Guven K."/>
            <person name="Schumann P."/>
            <person name="Klenk H.-P."/>
            <person name="Sahin N."/>
        </authorList>
    </citation>
    <scope>NUCLEOTIDE SEQUENCE [LARGE SCALE GENOMIC DNA]</scope>
    <source>
        <strain evidence="7 8">S1510</strain>
    </source>
</reference>
<keyword evidence="8" id="KW-1185">Reference proteome</keyword>
<dbReference type="PANTHER" id="PTHR42749:SF1">
    <property type="entry name" value="CELL SHAPE-DETERMINING PROTEIN MREB"/>
    <property type="match status" value="1"/>
</dbReference>
<comment type="similarity">
    <text evidence="1">Belongs to the heat shock protein 70 family.</text>
</comment>
<keyword evidence="6" id="KW-1133">Transmembrane helix</keyword>
<dbReference type="Gene3D" id="3.30.420.40">
    <property type="match status" value="2"/>
</dbReference>
<accession>A0ABS0H037</accession>
<dbReference type="EMBL" id="JADPUN010000209">
    <property type="protein sequence ID" value="MBF9131790.1"/>
    <property type="molecule type" value="Genomic_DNA"/>
</dbReference>
<keyword evidence="3" id="KW-0067">ATP-binding</keyword>
<keyword evidence="2" id="KW-0547">Nucleotide-binding</keyword>